<accession>A0A6A6IF71</accession>
<evidence type="ECO:0000256" key="1">
    <source>
        <dbReference type="SAM" id="Coils"/>
    </source>
</evidence>
<sequence>MAQEDELMANAPLTPGEDADPDPTSPVIDYSPATVTYDEAFENSLMQAVLYSPENIPPRTPLPETPVINPTTLPVPLNSPLRTHASLIPGVLLTHPNGYHTGGPGPSPSTVADFAKRFIEEHGIEDAGQLERVVEEKIREKMELVRERMRDREESVKRNRAVERELEDLNVQRALELSVAEKIKGGRKR</sequence>
<dbReference type="GeneID" id="54580161"/>
<feature type="region of interest" description="Disordered" evidence="2">
    <location>
        <begin position="1"/>
        <end position="31"/>
    </location>
</feature>
<evidence type="ECO:0000313" key="3">
    <source>
        <dbReference type="EMBL" id="KAF2249081.1"/>
    </source>
</evidence>
<reference evidence="3" key="1">
    <citation type="journal article" date="2020" name="Stud. Mycol.">
        <title>101 Dothideomycetes genomes: a test case for predicting lifestyles and emergence of pathogens.</title>
        <authorList>
            <person name="Haridas S."/>
            <person name="Albert R."/>
            <person name="Binder M."/>
            <person name="Bloem J."/>
            <person name="Labutti K."/>
            <person name="Salamov A."/>
            <person name="Andreopoulos B."/>
            <person name="Baker S."/>
            <person name="Barry K."/>
            <person name="Bills G."/>
            <person name="Bluhm B."/>
            <person name="Cannon C."/>
            <person name="Castanera R."/>
            <person name="Culley D."/>
            <person name="Daum C."/>
            <person name="Ezra D."/>
            <person name="Gonzalez J."/>
            <person name="Henrissat B."/>
            <person name="Kuo A."/>
            <person name="Liang C."/>
            <person name="Lipzen A."/>
            <person name="Lutzoni F."/>
            <person name="Magnuson J."/>
            <person name="Mondo S."/>
            <person name="Nolan M."/>
            <person name="Ohm R."/>
            <person name="Pangilinan J."/>
            <person name="Park H.-J."/>
            <person name="Ramirez L."/>
            <person name="Alfaro M."/>
            <person name="Sun H."/>
            <person name="Tritt A."/>
            <person name="Yoshinaga Y."/>
            <person name="Zwiers L.-H."/>
            <person name="Turgeon B."/>
            <person name="Goodwin S."/>
            <person name="Spatafora J."/>
            <person name="Crous P."/>
            <person name="Grigoriev I."/>
        </authorList>
    </citation>
    <scope>NUCLEOTIDE SEQUENCE</scope>
    <source>
        <strain evidence="3">CBS 122368</strain>
    </source>
</reference>
<organism evidence="3 4">
    <name type="scientific">Trematosphaeria pertusa</name>
    <dbReference type="NCBI Taxonomy" id="390896"/>
    <lineage>
        <taxon>Eukaryota</taxon>
        <taxon>Fungi</taxon>
        <taxon>Dikarya</taxon>
        <taxon>Ascomycota</taxon>
        <taxon>Pezizomycotina</taxon>
        <taxon>Dothideomycetes</taxon>
        <taxon>Pleosporomycetidae</taxon>
        <taxon>Pleosporales</taxon>
        <taxon>Massarineae</taxon>
        <taxon>Trematosphaeriaceae</taxon>
        <taxon>Trematosphaeria</taxon>
    </lineage>
</organism>
<dbReference type="AlphaFoldDB" id="A0A6A6IF71"/>
<gene>
    <name evidence="3" type="ORF">BU26DRAFT_505175</name>
</gene>
<evidence type="ECO:0000313" key="4">
    <source>
        <dbReference type="Proteomes" id="UP000800094"/>
    </source>
</evidence>
<protein>
    <submittedName>
        <fullName evidence="3">Uncharacterized protein</fullName>
    </submittedName>
</protein>
<name>A0A6A6IF71_9PLEO</name>
<dbReference type="OrthoDB" id="3926908at2759"/>
<feature type="coiled-coil region" evidence="1">
    <location>
        <begin position="127"/>
        <end position="172"/>
    </location>
</feature>
<proteinExistence type="predicted"/>
<dbReference type="Proteomes" id="UP000800094">
    <property type="component" value="Unassembled WGS sequence"/>
</dbReference>
<keyword evidence="4" id="KW-1185">Reference proteome</keyword>
<dbReference type="EMBL" id="ML987195">
    <property type="protein sequence ID" value="KAF2249081.1"/>
    <property type="molecule type" value="Genomic_DNA"/>
</dbReference>
<evidence type="ECO:0000256" key="2">
    <source>
        <dbReference type="SAM" id="MobiDB-lite"/>
    </source>
</evidence>
<keyword evidence="1" id="KW-0175">Coiled coil</keyword>
<dbReference type="RefSeq" id="XP_033684085.1">
    <property type="nucleotide sequence ID" value="XM_033826831.1"/>
</dbReference>